<name>A0A182J598_ANOAO</name>
<dbReference type="AlphaFoldDB" id="A0A182J598"/>
<evidence type="ECO:0000313" key="1">
    <source>
        <dbReference type="EnsemblMetazoa" id="AATE011635-PA.1"/>
    </source>
</evidence>
<reference evidence="1" key="1">
    <citation type="submission" date="2022-08" db="UniProtKB">
        <authorList>
            <consortium name="EnsemblMetazoa"/>
        </authorList>
    </citation>
    <scope>IDENTIFICATION</scope>
    <source>
        <strain evidence="1">EBRO</strain>
    </source>
</reference>
<dbReference type="EnsemblMetazoa" id="AATE011635-RA">
    <property type="protein sequence ID" value="AATE011635-PA.1"/>
    <property type="gene ID" value="AATE011635"/>
</dbReference>
<accession>A0A182J598</accession>
<dbReference type="VEuPathDB" id="VectorBase:AATE011635"/>
<protein>
    <submittedName>
        <fullName evidence="1">Uncharacterized protein</fullName>
    </submittedName>
</protein>
<organism evidence="1">
    <name type="scientific">Anopheles atroparvus</name>
    <name type="common">European mosquito</name>
    <dbReference type="NCBI Taxonomy" id="41427"/>
    <lineage>
        <taxon>Eukaryota</taxon>
        <taxon>Metazoa</taxon>
        <taxon>Ecdysozoa</taxon>
        <taxon>Arthropoda</taxon>
        <taxon>Hexapoda</taxon>
        <taxon>Insecta</taxon>
        <taxon>Pterygota</taxon>
        <taxon>Neoptera</taxon>
        <taxon>Endopterygota</taxon>
        <taxon>Diptera</taxon>
        <taxon>Nematocera</taxon>
        <taxon>Culicoidea</taxon>
        <taxon>Culicidae</taxon>
        <taxon>Anophelinae</taxon>
        <taxon>Anopheles</taxon>
    </lineage>
</organism>
<sequence length="86" mass="10191">MMMCLCTSTAYWKMRMNFQFLQDRQIFLDFDAAQLQPLAQLIVLVITIERRAEYSVWIWLSSTDQNRWNISIFSYHAATDSICRSG</sequence>
<proteinExistence type="predicted"/>